<feature type="domain" description="Peptidase M3A/M3B catalytic" evidence="9">
    <location>
        <begin position="263"/>
        <end position="433"/>
    </location>
</feature>
<dbReference type="PANTHER" id="PTHR11804">
    <property type="entry name" value="PROTEASE M3 THIMET OLIGOPEPTIDASE-RELATED"/>
    <property type="match status" value="1"/>
</dbReference>
<comment type="caution">
    <text evidence="11">The sequence shown here is derived from an EMBL/GenBank/DDBJ whole genome shotgun (WGS) entry which is preliminary data.</text>
</comment>
<comment type="cofactor">
    <cofactor evidence="7">
        <name>Zn(2+)</name>
        <dbReference type="ChEBI" id="CHEBI:29105"/>
    </cofactor>
    <text evidence="7">Binds 1 zinc ion.</text>
</comment>
<dbReference type="InterPro" id="IPR045666">
    <property type="entry name" value="OpdA_N"/>
</dbReference>
<comment type="similarity">
    <text evidence="1 7">Belongs to the peptidase M3 family.</text>
</comment>
<proteinExistence type="inferred from homology"/>
<evidence type="ECO:0008006" key="13">
    <source>
        <dbReference type="Google" id="ProtNLM"/>
    </source>
</evidence>
<feature type="domain" description="Oligopeptidase A N-terminal" evidence="10">
    <location>
        <begin position="68"/>
        <end position="186"/>
    </location>
</feature>
<dbReference type="PANTHER" id="PTHR11804:SF83">
    <property type="entry name" value="LD37516P"/>
    <property type="match status" value="1"/>
</dbReference>
<evidence type="ECO:0000256" key="2">
    <source>
        <dbReference type="ARBA" id="ARBA00022670"/>
    </source>
</evidence>
<keyword evidence="4 7" id="KW-0378">Hydrolase</keyword>
<organism evidence="11 12">
    <name type="scientific">Tetraparma gracilis</name>
    <dbReference type="NCBI Taxonomy" id="2962635"/>
    <lineage>
        <taxon>Eukaryota</taxon>
        <taxon>Sar</taxon>
        <taxon>Stramenopiles</taxon>
        <taxon>Ochrophyta</taxon>
        <taxon>Bolidophyceae</taxon>
        <taxon>Parmales</taxon>
        <taxon>Triparmaceae</taxon>
        <taxon>Tetraparma</taxon>
    </lineage>
</organism>
<dbReference type="Proteomes" id="UP001165060">
    <property type="component" value="Unassembled WGS sequence"/>
</dbReference>
<dbReference type="Gene3D" id="1.10.1370.40">
    <property type="match status" value="1"/>
</dbReference>
<feature type="chain" id="PRO_5045086008" description="Oligopeptidase A" evidence="8">
    <location>
        <begin position="17"/>
        <end position="434"/>
    </location>
</feature>
<evidence type="ECO:0000256" key="5">
    <source>
        <dbReference type="ARBA" id="ARBA00022833"/>
    </source>
</evidence>
<evidence type="ECO:0000256" key="8">
    <source>
        <dbReference type="SAM" id="SignalP"/>
    </source>
</evidence>
<keyword evidence="6 7" id="KW-0482">Metalloprotease</keyword>
<dbReference type="EMBL" id="BRYB01001806">
    <property type="protein sequence ID" value="GMI34065.1"/>
    <property type="molecule type" value="Genomic_DNA"/>
</dbReference>
<dbReference type="InterPro" id="IPR024077">
    <property type="entry name" value="Neurolysin/TOP_dom2"/>
</dbReference>
<protein>
    <recommendedName>
        <fullName evidence="13">Oligopeptidase A</fullName>
    </recommendedName>
</protein>
<dbReference type="SUPFAM" id="SSF55486">
    <property type="entry name" value="Metalloproteases ('zincins'), catalytic domain"/>
    <property type="match status" value="1"/>
</dbReference>
<dbReference type="Pfam" id="PF19310">
    <property type="entry name" value="TOP_N"/>
    <property type="match status" value="1"/>
</dbReference>
<evidence type="ECO:0000256" key="6">
    <source>
        <dbReference type="ARBA" id="ARBA00023049"/>
    </source>
</evidence>
<dbReference type="InterPro" id="IPR045090">
    <property type="entry name" value="Pept_M3A_M3B"/>
</dbReference>
<dbReference type="InterPro" id="IPR001567">
    <property type="entry name" value="Pept_M3A_M3B_dom"/>
</dbReference>
<keyword evidence="12" id="KW-1185">Reference proteome</keyword>
<evidence type="ECO:0000256" key="7">
    <source>
        <dbReference type="RuleBase" id="RU003435"/>
    </source>
</evidence>
<reference evidence="11 12" key="1">
    <citation type="journal article" date="2023" name="Commun. Biol.">
        <title>Genome analysis of Parmales, the sister group of diatoms, reveals the evolutionary specialization of diatoms from phago-mixotrophs to photoautotrophs.</title>
        <authorList>
            <person name="Ban H."/>
            <person name="Sato S."/>
            <person name="Yoshikawa S."/>
            <person name="Yamada K."/>
            <person name="Nakamura Y."/>
            <person name="Ichinomiya M."/>
            <person name="Sato N."/>
            <person name="Blanc-Mathieu R."/>
            <person name="Endo H."/>
            <person name="Kuwata A."/>
            <person name="Ogata H."/>
        </authorList>
    </citation>
    <scope>NUCLEOTIDE SEQUENCE [LARGE SCALE GENOMIC DNA]</scope>
</reference>
<keyword evidence="5 7" id="KW-0862">Zinc</keyword>
<dbReference type="Pfam" id="PF01432">
    <property type="entry name" value="Peptidase_M3"/>
    <property type="match status" value="1"/>
</dbReference>
<evidence type="ECO:0000259" key="9">
    <source>
        <dbReference type="Pfam" id="PF01432"/>
    </source>
</evidence>
<evidence type="ECO:0000256" key="4">
    <source>
        <dbReference type="ARBA" id="ARBA00022801"/>
    </source>
</evidence>
<evidence type="ECO:0000313" key="11">
    <source>
        <dbReference type="EMBL" id="GMI34065.1"/>
    </source>
</evidence>
<evidence type="ECO:0000256" key="3">
    <source>
        <dbReference type="ARBA" id="ARBA00022723"/>
    </source>
</evidence>
<name>A0ABQ6MWM7_9STRA</name>
<gene>
    <name evidence="11" type="ORF">TeGR_g5602</name>
</gene>
<keyword evidence="2 7" id="KW-0645">Protease</keyword>
<sequence>MRPAALLLPMLTLSRAFRLPLAALPPRASGSASCLSSSAPANPYLDASPLPPFSRLSPSALSPAMTSALSSLSSSFLSFASSLPSSPLYDDVLPPLERLRLPAGRAWSLAGHLNGVRNGPELRAAYEEAQPRVVKAFAELKQSREVYDAMVKVRERGGLDGPRARALAKGIHAMKLGGVGLDGGEKERFNEIKQRLATLSTGFSNNVLDVTKAFELVTEDGAAMEGAPESARAMWAAAAGDGASADAGPWKLTLDGPSYTAAMQHLRSAELRERLYMKFVTRAAEGSGENDNVPLISEILELKREAAGMLGFGSYAEQSLSSKMAGDIGEVTELSDMIAAKAVPAAKRELAEIAAFAVANGGPAELKHWDVAFWSERLKEDRFTLKEEDLRPYFALDSVLDGMFGLLSRLFGVSVSRAEPGEVDVWHEDVQFFR</sequence>
<evidence type="ECO:0000259" key="10">
    <source>
        <dbReference type="Pfam" id="PF19310"/>
    </source>
</evidence>
<evidence type="ECO:0000313" key="12">
    <source>
        <dbReference type="Proteomes" id="UP001165060"/>
    </source>
</evidence>
<accession>A0ABQ6MWM7</accession>
<evidence type="ECO:0000256" key="1">
    <source>
        <dbReference type="ARBA" id="ARBA00006040"/>
    </source>
</evidence>
<keyword evidence="3 7" id="KW-0479">Metal-binding</keyword>
<dbReference type="Gene3D" id="1.10.1370.10">
    <property type="entry name" value="Neurolysin, domain 3"/>
    <property type="match status" value="1"/>
</dbReference>
<keyword evidence="8" id="KW-0732">Signal</keyword>
<feature type="signal peptide" evidence="8">
    <location>
        <begin position="1"/>
        <end position="16"/>
    </location>
</feature>